<proteinExistence type="predicted"/>
<feature type="transmembrane region" description="Helical" evidence="1">
    <location>
        <begin position="647"/>
        <end position="671"/>
    </location>
</feature>
<feature type="signal peptide" evidence="2">
    <location>
        <begin position="1"/>
        <end position="19"/>
    </location>
</feature>
<gene>
    <name evidence="4" type="ORF">LUA448_LOCUS22469</name>
</gene>
<feature type="transmembrane region" description="Helical" evidence="1">
    <location>
        <begin position="714"/>
        <end position="740"/>
    </location>
</feature>
<feature type="transmembrane region" description="Helical" evidence="1">
    <location>
        <begin position="683"/>
        <end position="702"/>
    </location>
</feature>
<evidence type="ECO:0000313" key="5">
    <source>
        <dbReference type="Proteomes" id="UP000663833"/>
    </source>
</evidence>
<organism evidence="4 5">
    <name type="scientific">Rotaria socialis</name>
    <dbReference type="NCBI Taxonomy" id="392032"/>
    <lineage>
        <taxon>Eukaryota</taxon>
        <taxon>Metazoa</taxon>
        <taxon>Spiralia</taxon>
        <taxon>Gnathifera</taxon>
        <taxon>Rotifera</taxon>
        <taxon>Eurotatoria</taxon>
        <taxon>Bdelloidea</taxon>
        <taxon>Philodinida</taxon>
        <taxon>Philodinidae</taxon>
        <taxon>Rotaria</taxon>
    </lineage>
</organism>
<accession>A0A818EGS9</accession>
<reference evidence="4" key="1">
    <citation type="submission" date="2021-02" db="EMBL/GenBank/DDBJ databases">
        <authorList>
            <person name="Nowell W R."/>
        </authorList>
    </citation>
    <scope>NUCLEOTIDE SEQUENCE</scope>
</reference>
<comment type="caution">
    <text evidence="4">The sequence shown here is derived from an EMBL/GenBank/DDBJ whole genome shotgun (WGS) entry which is preliminary data.</text>
</comment>
<dbReference type="Proteomes" id="UP000663833">
    <property type="component" value="Unassembled WGS sequence"/>
</dbReference>
<feature type="transmembrane region" description="Helical" evidence="1">
    <location>
        <begin position="524"/>
        <end position="545"/>
    </location>
</feature>
<evidence type="ECO:0000256" key="2">
    <source>
        <dbReference type="SAM" id="SignalP"/>
    </source>
</evidence>
<dbReference type="Pfam" id="PF01757">
    <property type="entry name" value="Acyl_transf_3"/>
    <property type="match status" value="1"/>
</dbReference>
<sequence>MVAVLLPVLLLVLSHSTIGEPTFETIPLRFESVIQRLREFYQNYPDIVNDLVNNPFAKIRPELLLNNRTSSQNQNIVNDLVNNPFAKIRPELLLNNRTSSQNQSSDCERDLEILISAASQRQLWALKVLDAWGKPLPSGILKGNIFWLGNYDECLNPLYQINNKSFLQQPINTQYCALQSVPGSAQGITSSGITLGLCLPTSCNRQSIITLIQEILNVSSLNKNNLHCSNDRANEQHGPSSGTIALIIVLSFLVLLVFIGTIADIFLQVSVKPNEDEKSHSNGYHNLSEESSNKNVPVNSVYPASQYMAKPMPSIVFLAEFSAVRTLGHIFAIDKKENENSFVFLNGIRVLSLFWVILGHSFFFGLSYMSNILDLLSASRNFAFQLITSGVFSVDTFFLLTGFLTAVLFVRHARKEKLSLRMMILYYVHRYVRLTPTFILVMFVSIYLTPYFGQGPLFPVQQGFESTGCRNGGWWTSFLYIGNFFKSENMCLSVTWYLFNDMQFHWIAPLALIPFVMKQRAIGYIMTILFVLVSIGSILSLLLFYPSMVTHALDISSNATGPNFFDKIYQTPWCRISPYAFGLLTGFVVVSTGRNYRLNTIVRVIGNILATVLGLVCIFSTYGDYILVPGLSRASLVAYQVLSRVGWSMSISWLIFICSINQGGIVNRILSFSIWTPLARLNYAAYLIHSTVIFVTIFNQSVPLYYQSMTFLNNYVSILCFSYLAAIVVVIFFETPFFVLEKKFLKR</sequence>
<feature type="transmembrane region" description="Helical" evidence="1">
    <location>
        <begin position="350"/>
        <end position="370"/>
    </location>
</feature>
<feature type="domain" description="Nose resistant-to-fluoxetine protein N-terminal" evidence="3">
    <location>
        <begin position="104"/>
        <end position="235"/>
    </location>
</feature>
<dbReference type="SMART" id="SM00703">
    <property type="entry name" value="NRF"/>
    <property type="match status" value="1"/>
</dbReference>
<evidence type="ECO:0000259" key="3">
    <source>
        <dbReference type="SMART" id="SM00703"/>
    </source>
</evidence>
<feature type="transmembrane region" description="Helical" evidence="1">
    <location>
        <begin position="431"/>
        <end position="452"/>
    </location>
</feature>
<feature type="transmembrane region" description="Helical" evidence="1">
    <location>
        <begin position="494"/>
        <end position="517"/>
    </location>
</feature>
<keyword evidence="1" id="KW-0472">Membrane</keyword>
<dbReference type="PANTHER" id="PTHR11161:SF0">
    <property type="entry name" value="O-ACYLTRANSFERASE LIKE PROTEIN"/>
    <property type="match status" value="1"/>
</dbReference>
<dbReference type="Pfam" id="PF20146">
    <property type="entry name" value="NRF"/>
    <property type="match status" value="1"/>
</dbReference>
<dbReference type="InterPro" id="IPR006621">
    <property type="entry name" value="Nose-resist-to-fluoxetine_N"/>
</dbReference>
<dbReference type="GO" id="GO:0016747">
    <property type="term" value="F:acyltransferase activity, transferring groups other than amino-acyl groups"/>
    <property type="evidence" value="ECO:0007669"/>
    <property type="project" value="InterPro"/>
</dbReference>
<dbReference type="InterPro" id="IPR002656">
    <property type="entry name" value="Acyl_transf_3_dom"/>
</dbReference>
<feature type="transmembrane region" description="Helical" evidence="1">
    <location>
        <begin position="382"/>
        <end position="410"/>
    </location>
</feature>
<feature type="transmembrane region" description="Helical" evidence="1">
    <location>
        <begin position="604"/>
        <end position="627"/>
    </location>
</feature>
<feature type="transmembrane region" description="Helical" evidence="1">
    <location>
        <begin position="576"/>
        <end position="592"/>
    </location>
</feature>
<protein>
    <recommendedName>
        <fullName evidence="3">Nose resistant-to-fluoxetine protein N-terminal domain-containing protein</fullName>
    </recommendedName>
</protein>
<dbReference type="EMBL" id="CAJNYD010002920">
    <property type="protein sequence ID" value="CAF3458503.1"/>
    <property type="molecule type" value="Genomic_DNA"/>
</dbReference>
<feature type="transmembrane region" description="Helical" evidence="1">
    <location>
        <begin position="244"/>
        <end position="267"/>
    </location>
</feature>
<feature type="chain" id="PRO_5032598183" description="Nose resistant-to-fluoxetine protein N-terminal domain-containing protein" evidence="2">
    <location>
        <begin position="20"/>
        <end position="747"/>
    </location>
</feature>
<name>A0A818EGS9_9BILA</name>
<dbReference type="PANTHER" id="PTHR11161">
    <property type="entry name" value="O-ACYLTRANSFERASE"/>
    <property type="match status" value="1"/>
</dbReference>
<evidence type="ECO:0000313" key="4">
    <source>
        <dbReference type="EMBL" id="CAF3458503.1"/>
    </source>
</evidence>
<keyword evidence="2" id="KW-0732">Signal</keyword>
<dbReference type="InterPro" id="IPR052728">
    <property type="entry name" value="O2_lipid_transport_reg"/>
</dbReference>
<dbReference type="AlphaFoldDB" id="A0A818EGS9"/>
<keyword evidence="1" id="KW-0812">Transmembrane</keyword>
<keyword evidence="1" id="KW-1133">Transmembrane helix</keyword>
<evidence type="ECO:0000256" key="1">
    <source>
        <dbReference type="SAM" id="Phobius"/>
    </source>
</evidence>